<keyword evidence="4" id="KW-1185">Reference proteome</keyword>
<dbReference type="AlphaFoldDB" id="A0A9X3MPT0"/>
<keyword evidence="1" id="KW-1133">Transmembrane helix</keyword>
<sequence length="179" mass="19528">MFLIAPAPNVIDRVLRPGAVAVFVSEATLRAAARNPAGLRFPPTGGSLQDDGHTVREEFMVAGREFAVAMPMQSARGAGAFLPWIILAGGLVLATLAGALSVIAARRARAQRDFDRDLAESRARMVRAGEEARRRFERDLHDGAQQRLVNVVLELRLAEKTWPPTWMISGPCFRASRPS</sequence>
<name>A0A9X3MPT0_9ACTN</name>
<dbReference type="Pfam" id="PF07730">
    <property type="entry name" value="HisKA_3"/>
    <property type="match status" value="1"/>
</dbReference>
<keyword evidence="3" id="KW-0418">Kinase</keyword>
<protein>
    <submittedName>
        <fullName evidence="3">Histidine kinase</fullName>
    </submittedName>
</protein>
<keyword evidence="3" id="KW-0808">Transferase</keyword>
<dbReference type="GO" id="GO:0046983">
    <property type="term" value="F:protein dimerization activity"/>
    <property type="evidence" value="ECO:0007669"/>
    <property type="project" value="InterPro"/>
</dbReference>
<feature type="transmembrane region" description="Helical" evidence="1">
    <location>
        <begin position="81"/>
        <end position="105"/>
    </location>
</feature>
<gene>
    <name evidence="3" type="ORF">OM076_04760</name>
</gene>
<dbReference type="Gene3D" id="1.20.5.1930">
    <property type="match status" value="1"/>
</dbReference>
<comment type="caution">
    <text evidence="3">The sequence shown here is derived from an EMBL/GenBank/DDBJ whole genome shotgun (WGS) entry which is preliminary data.</text>
</comment>
<keyword evidence="1" id="KW-0812">Transmembrane</keyword>
<evidence type="ECO:0000259" key="2">
    <source>
        <dbReference type="Pfam" id="PF07730"/>
    </source>
</evidence>
<proteinExistence type="predicted"/>
<feature type="domain" description="Signal transduction histidine kinase subgroup 3 dimerisation and phosphoacceptor" evidence="2">
    <location>
        <begin position="133"/>
        <end position="161"/>
    </location>
</feature>
<accession>A0A9X3MPT0</accession>
<dbReference type="GO" id="GO:0016020">
    <property type="term" value="C:membrane"/>
    <property type="evidence" value="ECO:0007669"/>
    <property type="project" value="InterPro"/>
</dbReference>
<evidence type="ECO:0000256" key="1">
    <source>
        <dbReference type="SAM" id="Phobius"/>
    </source>
</evidence>
<dbReference type="InterPro" id="IPR011712">
    <property type="entry name" value="Sig_transdc_His_kin_sub3_dim/P"/>
</dbReference>
<evidence type="ECO:0000313" key="3">
    <source>
        <dbReference type="EMBL" id="MDA0159566.1"/>
    </source>
</evidence>
<evidence type="ECO:0000313" key="4">
    <source>
        <dbReference type="Proteomes" id="UP001149140"/>
    </source>
</evidence>
<dbReference type="Proteomes" id="UP001149140">
    <property type="component" value="Unassembled WGS sequence"/>
</dbReference>
<dbReference type="GO" id="GO:0000155">
    <property type="term" value="F:phosphorelay sensor kinase activity"/>
    <property type="evidence" value="ECO:0007669"/>
    <property type="project" value="InterPro"/>
</dbReference>
<organism evidence="3 4">
    <name type="scientific">Solirubrobacter ginsenosidimutans</name>
    <dbReference type="NCBI Taxonomy" id="490573"/>
    <lineage>
        <taxon>Bacteria</taxon>
        <taxon>Bacillati</taxon>
        <taxon>Actinomycetota</taxon>
        <taxon>Thermoleophilia</taxon>
        <taxon>Solirubrobacterales</taxon>
        <taxon>Solirubrobacteraceae</taxon>
        <taxon>Solirubrobacter</taxon>
    </lineage>
</organism>
<dbReference type="EMBL" id="JAPDOD010000002">
    <property type="protein sequence ID" value="MDA0159566.1"/>
    <property type="molecule type" value="Genomic_DNA"/>
</dbReference>
<keyword evidence="1" id="KW-0472">Membrane</keyword>
<reference evidence="3" key="1">
    <citation type="submission" date="2022-10" db="EMBL/GenBank/DDBJ databases">
        <title>The WGS of Solirubrobacter ginsenosidimutans DSM 21036.</title>
        <authorList>
            <person name="Jiang Z."/>
        </authorList>
    </citation>
    <scope>NUCLEOTIDE SEQUENCE</scope>
    <source>
        <strain evidence="3">DSM 21036</strain>
    </source>
</reference>
<dbReference type="RefSeq" id="WP_270038307.1">
    <property type="nucleotide sequence ID" value="NZ_JAPDOD010000002.1"/>
</dbReference>